<dbReference type="OrthoDB" id="3221935at2"/>
<keyword evidence="1" id="KW-0134">Cell wall</keyword>
<keyword evidence="4" id="KW-0572">Peptidoglycan-anchor</keyword>
<feature type="chain" id="PRO_5014652562" description="F5/8 type C domain-containing protein" evidence="7">
    <location>
        <begin position="37"/>
        <end position="1558"/>
    </location>
</feature>
<dbReference type="InterPro" id="IPR022038">
    <property type="entry name" value="Ig-like_bact"/>
</dbReference>
<evidence type="ECO:0000256" key="3">
    <source>
        <dbReference type="ARBA" id="ARBA00022729"/>
    </source>
</evidence>
<dbReference type="Pfam" id="PF20736">
    <property type="entry name" value="Glyco_hydro127M"/>
    <property type="match status" value="1"/>
</dbReference>
<dbReference type="PANTHER" id="PTHR43465">
    <property type="entry name" value="DUF1680 DOMAIN PROTEIN (AFU_ORTHOLOGUE AFUA_1G08910)"/>
    <property type="match status" value="1"/>
</dbReference>
<evidence type="ECO:0000256" key="6">
    <source>
        <dbReference type="SAM" id="Phobius"/>
    </source>
</evidence>
<name>A0A2N5J0B7_9BIFI</name>
<dbReference type="Gene3D" id="2.60.120.260">
    <property type="entry name" value="Galactose-binding domain-like"/>
    <property type="match status" value="2"/>
</dbReference>
<dbReference type="Pfam" id="PF07944">
    <property type="entry name" value="Beta-AFase-like_GH127_cat"/>
    <property type="match status" value="1"/>
</dbReference>
<dbReference type="RefSeq" id="WP_101622606.1">
    <property type="nucleotide sequence ID" value="NZ_NMWT01000022.1"/>
</dbReference>
<evidence type="ECO:0000256" key="2">
    <source>
        <dbReference type="ARBA" id="ARBA00022525"/>
    </source>
</evidence>
<protein>
    <recommendedName>
        <fullName evidence="12">F5/8 type C domain-containing protein</fullName>
    </recommendedName>
</protein>
<reference evidence="10 11" key="1">
    <citation type="submission" date="2017-07" db="EMBL/GenBank/DDBJ databases">
        <title>Bifidobacterium novel species.</title>
        <authorList>
            <person name="Lugli G.A."/>
            <person name="Milani C."/>
            <person name="Duranti S."/>
            <person name="Mangifesta M."/>
        </authorList>
    </citation>
    <scope>NUCLEOTIDE SEQUENCE [LARGE SCALE GENOMIC DNA]</scope>
    <source>
        <strain evidence="10 11">77</strain>
    </source>
</reference>
<dbReference type="Gene3D" id="2.60.40.3630">
    <property type="match status" value="1"/>
</dbReference>
<evidence type="ECO:0000259" key="8">
    <source>
        <dbReference type="PROSITE" id="PS50022"/>
    </source>
</evidence>
<dbReference type="Gene3D" id="1.20.1270.90">
    <property type="entry name" value="AF1782-like"/>
    <property type="match status" value="1"/>
</dbReference>
<comment type="caution">
    <text evidence="10">The sequence shown here is derived from an EMBL/GenBank/DDBJ whole genome shotgun (WGS) entry which is preliminary data.</text>
</comment>
<dbReference type="InterPro" id="IPR049046">
    <property type="entry name" value="Beta-AFase-like_GH127_middle"/>
</dbReference>
<dbReference type="Pfam" id="PF07554">
    <property type="entry name" value="FIVAR"/>
    <property type="match status" value="2"/>
</dbReference>
<evidence type="ECO:0008006" key="12">
    <source>
        <dbReference type="Google" id="ProtNLM"/>
    </source>
</evidence>
<accession>A0A2N5J0B7</accession>
<keyword evidence="11" id="KW-1185">Reference proteome</keyword>
<dbReference type="InterPro" id="IPR012878">
    <property type="entry name" value="Beta-AFase-like_GH127_cat"/>
</dbReference>
<evidence type="ECO:0000256" key="4">
    <source>
        <dbReference type="ARBA" id="ARBA00023088"/>
    </source>
</evidence>
<feature type="transmembrane region" description="Helical" evidence="6">
    <location>
        <begin position="1531"/>
        <end position="1552"/>
    </location>
</feature>
<feature type="region of interest" description="Disordered" evidence="5">
    <location>
        <begin position="1504"/>
        <end position="1523"/>
    </location>
</feature>
<dbReference type="InterPro" id="IPR049049">
    <property type="entry name" value="Beta-AFase-like_GH127_C"/>
</dbReference>
<dbReference type="SUPFAM" id="SSF49785">
    <property type="entry name" value="Galactose-binding domain-like"/>
    <property type="match status" value="1"/>
</dbReference>
<evidence type="ECO:0000256" key="7">
    <source>
        <dbReference type="SAM" id="SignalP"/>
    </source>
</evidence>
<dbReference type="SUPFAM" id="SSF48208">
    <property type="entry name" value="Six-hairpin glycosidases"/>
    <property type="match status" value="1"/>
</dbReference>
<dbReference type="Pfam" id="PF20737">
    <property type="entry name" value="Glyco_hydro127C"/>
    <property type="match status" value="1"/>
</dbReference>
<keyword evidence="6" id="KW-0812">Transmembrane</keyword>
<evidence type="ECO:0000313" key="11">
    <source>
        <dbReference type="Proteomes" id="UP000235034"/>
    </source>
</evidence>
<keyword evidence="3 7" id="KW-0732">Signal</keyword>
<dbReference type="Pfam" id="PF07523">
    <property type="entry name" value="Big_3"/>
    <property type="match status" value="1"/>
</dbReference>
<keyword evidence="2" id="KW-0964">Secreted</keyword>
<gene>
    <name evidence="10" type="ORF">Uis4E_1501</name>
</gene>
<feature type="domain" description="F5/8 type C" evidence="8">
    <location>
        <begin position="217"/>
        <end position="395"/>
    </location>
</feature>
<evidence type="ECO:0000259" key="9">
    <source>
        <dbReference type="PROSITE" id="PS50847"/>
    </source>
</evidence>
<keyword evidence="6" id="KW-1133">Transmembrane helix</keyword>
<feature type="domain" description="Gram-positive cocci surface proteins LPxTG" evidence="9">
    <location>
        <begin position="1525"/>
        <end position="1558"/>
    </location>
</feature>
<dbReference type="Gene3D" id="1.20.1270.70">
    <property type="entry name" value="Designed single chain three-helix bundle"/>
    <property type="match status" value="1"/>
</dbReference>
<evidence type="ECO:0000313" key="10">
    <source>
        <dbReference type="EMBL" id="PLS27656.1"/>
    </source>
</evidence>
<dbReference type="GO" id="GO:0005975">
    <property type="term" value="P:carbohydrate metabolic process"/>
    <property type="evidence" value="ECO:0007669"/>
    <property type="project" value="InterPro"/>
</dbReference>
<sequence length="1558" mass="167645">MLEHIRDHTLKSRVFRAAVGVLAALAMLVTALPAQAAVDWAGKKLVNLALYATAGADKENTPVANVNNGYLAGAAATSWNTWAQGGVDYPTKVWLKWDAPQQLSGSRVIWWADSNDITSTDNVTFPKSATIEYLDDATGEWRRLTGMADEDNKATDRMGVKYDTADGNGLNGANKYWNEVLFAADVTTTQIRMTIERNGSGRNGIGISEWEVYGAQSEDFQPGIAQGKNIAPEGVVSAGYTNSGTSTANVNDMNLATDSKTSWNTWKQAGDLTYPQPIELTFDEPRNIQSMRVMWWADGGGVRYPKSARLQYWDHAAEQWTDVTGMIDADGKSVDTVGVGTTDGATLGKNRTWNGVAIDAKHPVKTTRIRLLVDRPDGVDAKTGIGIGEWEVYGETVTDEFVAAKVTGKAKIVNGENATYTASPLPSGYAGDFAYQWSTEGDALSIVGDRTGSTVTVAGAKKGEGTVKVAMTDRTSGETRTATASVAVEEVTGVDTYKTSTVAGTAPILPNSVVVDGIQFDDSTPSTHNTGQKTVSYDFGETFDSKLMPVTWDKVDPAKYAADQVGKTFTVTGTVSVNGVEFPAEAEITVNSKVAASTANQSVTFENVTLTDDFWSPKQKVNMMKSLEVSIGHIEEASGGEPNFENAVKKLNGEEYSAFQGFVFQDSDIYKSLEAISYTLAAMKDETDPAVLEHKARLEKKLAEWVDLIQKVQYADGYINTHFTLRSSSYSGGRAPGTHRWRNFNNHEMYNAGHFIESAVAYTRYREGIGDPDYSLYVAAKRYADEIVSLFGPNGTRHEVPGHEEIELALAKFSELVEQHEGEGAGDKYVQTAKTLIDRRGEDPKLRDSQYDGYSSGQREYSQDALPFTEETNAVGHAVRANYLYAGATDVARLVGGETETSYLHALDEVWDSVVNRKSYVTGSIGVASHGEDFGADYELPSNDSYAEICASIALANWNLRMNLVHEDAKYADVVERAMYNAILDGVNLEGDRFYYANRLELPTKNGGTLGRSSWFACACCPPNLMRTLARLSEYMYTTHGDNVFVNMYIGSEATISVSGVKVGVTQKTAYPNDGNVEMTVSPEQSKEFTLKVRIPSWLKGQSDETPVIKVNGKKVKAEAVKGYVSIDRTWVKGDVVSLGFPMEIKLTEGNEKVSDQQGKVAIERGPLVFSMEKAGNAQLNSGIANFDPRKIQIQRGEKSTLKAAEGTLIEGMDASRMMIITGKAKYVDGDTSQDIDIQAIPFYATNNRSDGTTYVQNSNSTGMVTWTKAAGTAKVDTAALESALAEAKGYEAADYEADEAWDALQSAIDAAGKLLKKTDATQAEVTKATADLKNAMASVTAKSVQPEATVESIAVTKAPDKTTYTVGDAGPDLNGLEVTATLSDGTTKALTYGDDYELADPSGFDTTTAGEKTVTVALKSDTTKTATFTVTVNPTEGNTVNKSALESAIAAASALKEADYTPVTWKAFRAALENAISVHDDATVSQTDVNDALAKLEAARKALKPAPAAGKQDGTLTGGGTGGLSRTGTAVAGLATATLALAMAGLAFLSIRRRRRE</sequence>
<dbReference type="InterPro" id="IPR008928">
    <property type="entry name" value="6-hairpin_glycosidase_sf"/>
</dbReference>
<dbReference type="InterPro" id="IPR000421">
    <property type="entry name" value="FA58C"/>
</dbReference>
<dbReference type="InterPro" id="IPR019931">
    <property type="entry name" value="LPXTG_anchor"/>
</dbReference>
<feature type="signal peptide" evidence="7">
    <location>
        <begin position="1"/>
        <end position="36"/>
    </location>
</feature>
<dbReference type="InterPro" id="IPR049174">
    <property type="entry name" value="Beta-AFase-like"/>
</dbReference>
<dbReference type="PROSITE" id="PS50022">
    <property type="entry name" value="FA58C_3"/>
    <property type="match status" value="1"/>
</dbReference>
<keyword evidence="6" id="KW-0472">Membrane</keyword>
<dbReference type="PANTHER" id="PTHR43465:SF2">
    <property type="entry name" value="DUF1680 DOMAIN PROTEIN (AFU_ORTHOLOGUE AFUA_1G08910)"/>
    <property type="match status" value="1"/>
</dbReference>
<proteinExistence type="predicted"/>
<dbReference type="Proteomes" id="UP000235034">
    <property type="component" value="Unassembled WGS sequence"/>
</dbReference>
<organism evidence="10 11">
    <name type="scientific">Bifidobacterium parmae</name>
    <dbReference type="NCBI Taxonomy" id="361854"/>
    <lineage>
        <taxon>Bacteria</taxon>
        <taxon>Bacillati</taxon>
        <taxon>Actinomycetota</taxon>
        <taxon>Actinomycetes</taxon>
        <taxon>Bifidobacteriales</taxon>
        <taxon>Bifidobacteriaceae</taxon>
        <taxon>Bifidobacterium</taxon>
    </lineage>
</organism>
<dbReference type="PROSITE" id="PS50847">
    <property type="entry name" value="GRAM_POS_ANCHORING"/>
    <property type="match status" value="1"/>
</dbReference>
<dbReference type="EMBL" id="NMWT01000022">
    <property type="protein sequence ID" value="PLS27656.1"/>
    <property type="molecule type" value="Genomic_DNA"/>
</dbReference>
<dbReference type="InterPro" id="IPR008979">
    <property type="entry name" value="Galactose-bd-like_sf"/>
</dbReference>
<evidence type="ECO:0000256" key="1">
    <source>
        <dbReference type="ARBA" id="ARBA00022512"/>
    </source>
</evidence>
<evidence type="ECO:0000256" key="5">
    <source>
        <dbReference type="SAM" id="MobiDB-lite"/>
    </source>
</evidence>